<gene>
    <name evidence="2" type="ORF">PENTCL1PPCAC_24131</name>
</gene>
<keyword evidence="1" id="KW-0812">Transmembrane</keyword>
<dbReference type="AlphaFoldDB" id="A0AAV5U5A5"/>
<keyword evidence="1" id="KW-0472">Membrane</keyword>
<evidence type="ECO:0000256" key="1">
    <source>
        <dbReference type="SAM" id="Phobius"/>
    </source>
</evidence>
<feature type="transmembrane region" description="Helical" evidence="1">
    <location>
        <begin position="96"/>
        <end position="129"/>
    </location>
</feature>
<organism evidence="2 3">
    <name type="scientific">Pristionchus entomophagus</name>
    <dbReference type="NCBI Taxonomy" id="358040"/>
    <lineage>
        <taxon>Eukaryota</taxon>
        <taxon>Metazoa</taxon>
        <taxon>Ecdysozoa</taxon>
        <taxon>Nematoda</taxon>
        <taxon>Chromadorea</taxon>
        <taxon>Rhabditida</taxon>
        <taxon>Rhabditina</taxon>
        <taxon>Diplogasteromorpha</taxon>
        <taxon>Diplogasteroidea</taxon>
        <taxon>Neodiplogasteridae</taxon>
        <taxon>Pristionchus</taxon>
    </lineage>
</organism>
<reference evidence="2" key="1">
    <citation type="submission" date="2023-10" db="EMBL/GenBank/DDBJ databases">
        <title>Genome assembly of Pristionchus species.</title>
        <authorList>
            <person name="Yoshida K."/>
            <person name="Sommer R.J."/>
        </authorList>
    </citation>
    <scope>NUCLEOTIDE SEQUENCE</scope>
    <source>
        <strain evidence="2">RS0144</strain>
    </source>
</reference>
<dbReference type="EMBL" id="BTSX01000005">
    <property type="protein sequence ID" value="GMT01957.1"/>
    <property type="molecule type" value="Genomic_DNA"/>
</dbReference>
<comment type="caution">
    <text evidence="2">The sequence shown here is derived from an EMBL/GenBank/DDBJ whole genome shotgun (WGS) entry which is preliminary data.</text>
</comment>
<feature type="non-terminal residue" evidence="2">
    <location>
        <position position="1"/>
    </location>
</feature>
<keyword evidence="3" id="KW-1185">Reference proteome</keyword>
<dbReference type="Proteomes" id="UP001432027">
    <property type="component" value="Unassembled WGS sequence"/>
</dbReference>
<sequence length="143" mass="16773">NVDFAHHVQIWTGMARVVIVGRLSHHEHLEDRLQLGLLHIRQQLLRLTLAIDNLRSYRSRRDREFGCLESFLSRLFGTARLEDTVGTEGGRLPLRFLLLLIVFLLLFVVICPLPQSLFLLRLFFSLLFFSNQSELVRRRDFDS</sequence>
<accession>A0AAV5U5A5</accession>
<proteinExistence type="predicted"/>
<keyword evidence="1" id="KW-1133">Transmembrane helix</keyword>
<protein>
    <submittedName>
        <fullName evidence="2">Uncharacterized protein</fullName>
    </submittedName>
</protein>
<evidence type="ECO:0000313" key="2">
    <source>
        <dbReference type="EMBL" id="GMT01957.1"/>
    </source>
</evidence>
<feature type="non-terminal residue" evidence="2">
    <location>
        <position position="143"/>
    </location>
</feature>
<evidence type="ECO:0000313" key="3">
    <source>
        <dbReference type="Proteomes" id="UP001432027"/>
    </source>
</evidence>
<name>A0AAV5U5A5_9BILA</name>